<name>A0A6I4TL03_9SPHN</name>
<gene>
    <name evidence="3" type="ORF">GRI34_08830</name>
</gene>
<organism evidence="3 4">
    <name type="scientific">Qipengyuania aquimaris</name>
    <dbReference type="NCBI Taxonomy" id="255984"/>
    <lineage>
        <taxon>Bacteria</taxon>
        <taxon>Pseudomonadati</taxon>
        <taxon>Pseudomonadota</taxon>
        <taxon>Alphaproteobacteria</taxon>
        <taxon>Sphingomonadales</taxon>
        <taxon>Erythrobacteraceae</taxon>
        <taxon>Qipengyuania</taxon>
    </lineage>
</organism>
<reference evidence="3 4" key="1">
    <citation type="submission" date="2019-12" db="EMBL/GenBank/DDBJ databases">
        <title>Genomic-based taxomic classification of the family Erythrobacteraceae.</title>
        <authorList>
            <person name="Xu L."/>
        </authorList>
    </citation>
    <scope>NUCLEOTIDE SEQUENCE [LARGE SCALE GENOMIC DNA]</scope>
    <source>
        <strain evidence="3 4">JCM 12189</strain>
    </source>
</reference>
<dbReference type="Proteomes" id="UP000432727">
    <property type="component" value="Unassembled WGS sequence"/>
</dbReference>
<dbReference type="EMBL" id="WTYI01000001">
    <property type="protein sequence ID" value="MXO96516.1"/>
    <property type="molecule type" value="Genomic_DNA"/>
</dbReference>
<feature type="region of interest" description="Disordered" evidence="1">
    <location>
        <begin position="59"/>
        <end position="147"/>
    </location>
</feature>
<feature type="compositionally biased region" description="Polar residues" evidence="1">
    <location>
        <begin position="116"/>
        <end position="126"/>
    </location>
</feature>
<proteinExistence type="predicted"/>
<evidence type="ECO:0000256" key="1">
    <source>
        <dbReference type="SAM" id="MobiDB-lite"/>
    </source>
</evidence>
<dbReference type="RefSeq" id="WP_160595608.1">
    <property type="nucleotide sequence ID" value="NZ_WTYI01000001.1"/>
</dbReference>
<feature type="signal peptide" evidence="2">
    <location>
        <begin position="1"/>
        <end position="24"/>
    </location>
</feature>
<evidence type="ECO:0000313" key="3">
    <source>
        <dbReference type="EMBL" id="MXO96516.1"/>
    </source>
</evidence>
<feature type="chain" id="PRO_5026195647" evidence="2">
    <location>
        <begin position="25"/>
        <end position="147"/>
    </location>
</feature>
<sequence length="147" mass="14411">MNKQATSAMLALFVGAGLSTPAAAQVAAEEAMILSGASGQGSAQRALSDSITGSVNSAAQALRAANSASSAGTGPSSGSNSAGYAGSIPEGDPLENTDAKAYQVQGGARIKVSGSFRPSQSTSCEQNCDPEAAETQTTPDAAAEQPE</sequence>
<evidence type="ECO:0000256" key="2">
    <source>
        <dbReference type="SAM" id="SignalP"/>
    </source>
</evidence>
<dbReference type="OrthoDB" id="7433160at2"/>
<accession>A0A6I4TL03</accession>
<keyword evidence="2" id="KW-0732">Signal</keyword>
<evidence type="ECO:0000313" key="4">
    <source>
        <dbReference type="Proteomes" id="UP000432727"/>
    </source>
</evidence>
<keyword evidence="4" id="KW-1185">Reference proteome</keyword>
<dbReference type="AlphaFoldDB" id="A0A6I4TL03"/>
<comment type="caution">
    <text evidence="3">The sequence shown here is derived from an EMBL/GenBank/DDBJ whole genome shotgun (WGS) entry which is preliminary data.</text>
</comment>
<protein>
    <submittedName>
        <fullName evidence="3">Uncharacterized protein</fullName>
    </submittedName>
</protein>
<feature type="compositionally biased region" description="Low complexity" evidence="1">
    <location>
        <begin position="59"/>
        <end position="87"/>
    </location>
</feature>